<comment type="caution">
    <text evidence="1">The sequence shown here is derived from an EMBL/GenBank/DDBJ whole genome shotgun (WGS) entry which is preliminary data.</text>
</comment>
<name>A0A644W0N4_9ZZZZ</name>
<evidence type="ECO:0000313" key="1">
    <source>
        <dbReference type="EMBL" id="MPL97304.1"/>
    </source>
</evidence>
<accession>A0A644W0N4</accession>
<protein>
    <submittedName>
        <fullName evidence="1">Uncharacterized protein</fullName>
    </submittedName>
</protein>
<organism evidence="1">
    <name type="scientific">bioreactor metagenome</name>
    <dbReference type="NCBI Taxonomy" id="1076179"/>
    <lineage>
        <taxon>unclassified sequences</taxon>
        <taxon>metagenomes</taxon>
        <taxon>ecological metagenomes</taxon>
    </lineage>
</organism>
<gene>
    <name evidence="1" type="ORF">SDC9_43493</name>
</gene>
<dbReference type="EMBL" id="VSSQ01000549">
    <property type="protein sequence ID" value="MPL97304.1"/>
    <property type="molecule type" value="Genomic_DNA"/>
</dbReference>
<proteinExistence type="predicted"/>
<dbReference type="AlphaFoldDB" id="A0A644W0N4"/>
<sequence length="509" mass="59573">MVNVYDLVANFYENDDGWNAVLRREYVEGFLRKEAWNGVEDDELQDEWEYILMLCLYLGHAEIYLGDMSEDDIVDAVAWCGRNVTDFEISYNSVKEFLEVIGGLFVYLKERHAISSALAPHMAKTQLLKDDGTLALINSEGDFLPGEYKRVEYAAADVPTKIFLNMGDALAELLEELHDYFQKDSFNLDLERAVFFYHGFFSTDKMEVEPETEEFWQCFWDYFLFDYHLIADDKTPLQHFADNGKSNNLELVNELCKSRLAIFTVEEACEEGFYACKDFLTNEEYSLNLPLDIDADIKDMLVVGHIFYNKTMVMNYVRCFQINPIARKRLHGLLDSFYNWYKIQEPHGTMADFVARHPMVVRRLTYFSAHYFAINGFNYKTNVQNYSPDEEISEDDVVVKYIQKIMRPQHFSCRDISLASRLWKDFSKAQPNDLKNPELWASGVVETYLRLNGVYSYSPQSIKEMSWNVPRQDLNLATEQIKQKLGIETYDPRYCNEEGFLMMMFSKKL</sequence>
<reference evidence="1" key="1">
    <citation type="submission" date="2019-08" db="EMBL/GenBank/DDBJ databases">
        <authorList>
            <person name="Kucharzyk K."/>
            <person name="Murdoch R.W."/>
            <person name="Higgins S."/>
            <person name="Loffler F."/>
        </authorList>
    </citation>
    <scope>NUCLEOTIDE SEQUENCE</scope>
</reference>